<organism evidence="2 3">
    <name type="scientific">Meloidogyne enterolobii</name>
    <name type="common">Root-knot nematode worm</name>
    <name type="synonym">Meloidogyne mayaguensis</name>
    <dbReference type="NCBI Taxonomy" id="390850"/>
    <lineage>
        <taxon>Eukaryota</taxon>
        <taxon>Metazoa</taxon>
        <taxon>Ecdysozoa</taxon>
        <taxon>Nematoda</taxon>
        <taxon>Chromadorea</taxon>
        <taxon>Rhabditida</taxon>
        <taxon>Tylenchina</taxon>
        <taxon>Tylenchomorpha</taxon>
        <taxon>Tylenchoidea</taxon>
        <taxon>Meloidogynidae</taxon>
        <taxon>Meloidogyninae</taxon>
        <taxon>Meloidogyne</taxon>
    </lineage>
</organism>
<feature type="compositionally biased region" description="Polar residues" evidence="1">
    <location>
        <begin position="142"/>
        <end position="153"/>
    </location>
</feature>
<dbReference type="PANTHER" id="PTHR47331:SF1">
    <property type="entry name" value="GAG-LIKE PROTEIN"/>
    <property type="match status" value="1"/>
</dbReference>
<dbReference type="Pfam" id="PF03564">
    <property type="entry name" value="DUF1759"/>
    <property type="match status" value="1"/>
</dbReference>
<proteinExistence type="predicted"/>
<name>A0A6V7XZQ1_MELEN</name>
<feature type="region of interest" description="Disordered" evidence="1">
    <location>
        <begin position="455"/>
        <end position="480"/>
    </location>
</feature>
<gene>
    <name evidence="2" type="ORF">MENT_LOCUS58599</name>
</gene>
<dbReference type="InterPro" id="IPR005312">
    <property type="entry name" value="DUF1759"/>
</dbReference>
<feature type="compositionally biased region" description="Basic residues" evidence="1">
    <location>
        <begin position="864"/>
        <end position="882"/>
    </location>
</feature>
<evidence type="ECO:0000256" key="1">
    <source>
        <dbReference type="SAM" id="MobiDB-lite"/>
    </source>
</evidence>
<feature type="compositionally biased region" description="Polar residues" evidence="1">
    <location>
        <begin position="121"/>
        <end position="130"/>
    </location>
</feature>
<sequence length="899" mass="100405">MSAVIRLQLATVLATLKDKGLAVLAALNANNTTVEEDDRLEVEAFQLEQAAGRAQALMDKWSDFIARLMPTEQQDEMDILQAFPPSRGEVREDDELTAVAQIERSLELVVLVNVCLQQRRNGGRGSVSSQRSEKSARVIEDQTGNARRQTQHPIANGQHGYSPEHPDGFTRRPTQTRINDHQARTGNGTSAHHTTSVSQAGFSPYQQQGTYHGTPLYSTFRPFRLEPMKFAGDPKEWTAFWMAFDRAVNSQPLPPFEKHLCLLQSLVPGSAAHRAIDGYPPSDENYPMVVSILRHQFGDVKALREVLIAELLHLPLANNSLFSMRNLHEHVERICLQLESPEGSNSIQDEIVCGIIRSKLPPEALETLIGWEEDENAEWTLAELRKGLGRLVQLKERLELTITTLRPNKLEQPTMLEEQPHYSQPTERSDHHEPADVSRAFMATQSTGPIEAQHALHARPTQSPNQPVEHHALPGRPPQSPVEEYGCSLCHTGPTHKPSRCPMFNTRQRRKARLLDQGRCLNCLYDGHLLNKCRAANKCRRCGGRHHFMLCVQRQNKKRVYYPTGQHVGPFNSNWRQPQSEKRVYYRTGLHKGSSESNWRVPTSMQPELTYSGMVFTSPLNDSKADSKSLTSSTVHNRRTNRQLRRKVWLNSKLKANLLKSKNGQETPPTDNGPNSFNRSNRVCSICSWRINKINAGFTAPFKCSSMHFLLMLALPMLVGIASWCTQQVAQNAQLKLLRSIMTSEDGTSSSATDQTSTSFSNAGKFLCVTQAATTATVTCRITAAATEGITEAATEQITRSCSTAAKINVCANRVGIIQAAATKTNKNLLSECTLRRRPWKSCSSRQGHPQESQVVECRPSPKALKRGNHERALHHHHHCSGPHHAPTQCAVNPSSALK</sequence>
<dbReference type="EMBL" id="CAJEWN010002679">
    <property type="protein sequence ID" value="CAD2204832.1"/>
    <property type="molecule type" value="Genomic_DNA"/>
</dbReference>
<accession>A0A6V7XZQ1</accession>
<evidence type="ECO:0000313" key="3">
    <source>
        <dbReference type="Proteomes" id="UP000580250"/>
    </source>
</evidence>
<feature type="region of interest" description="Disordered" evidence="1">
    <location>
        <begin position="622"/>
        <end position="642"/>
    </location>
</feature>
<feature type="region of interest" description="Disordered" evidence="1">
    <location>
        <begin position="409"/>
        <end position="433"/>
    </location>
</feature>
<reference evidence="2 3" key="1">
    <citation type="submission" date="2020-08" db="EMBL/GenBank/DDBJ databases">
        <authorList>
            <person name="Koutsovoulos G."/>
            <person name="Danchin GJ E."/>
        </authorList>
    </citation>
    <scope>NUCLEOTIDE SEQUENCE [LARGE SCALE GENOMIC DNA]</scope>
</reference>
<feature type="compositionally biased region" description="Polar residues" evidence="1">
    <location>
        <begin position="890"/>
        <end position="899"/>
    </location>
</feature>
<comment type="caution">
    <text evidence="2">The sequence shown here is derived from an EMBL/GenBank/DDBJ whole genome shotgun (WGS) entry which is preliminary data.</text>
</comment>
<protein>
    <submittedName>
        <fullName evidence="2">Uncharacterized protein</fullName>
    </submittedName>
</protein>
<dbReference type="OrthoDB" id="5839458at2759"/>
<feature type="compositionally biased region" description="Polar residues" evidence="1">
    <location>
        <begin position="842"/>
        <end position="854"/>
    </location>
</feature>
<feature type="region of interest" description="Disordered" evidence="1">
    <location>
        <begin position="841"/>
        <end position="899"/>
    </location>
</feature>
<dbReference type="Proteomes" id="UP000580250">
    <property type="component" value="Unassembled WGS sequence"/>
</dbReference>
<feature type="region of interest" description="Disordered" evidence="1">
    <location>
        <begin position="121"/>
        <end position="174"/>
    </location>
</feature>
<dbReference type="AlphaFoldDB" id="A0A6V7XZQ1"/>
<dbReference type="PANTHER" id="PTHR47331">
    <property type="entry name" value="PHD-TYPE DOMAIN-CONTAINING PROTEIN"/>
    <property type="match status" value="1"/>
</dbReference>
<feature type="compositionally biased region" description="Basic and acidic residues" evidence="1">
    <location>
        <begin position="131"/>
        <end position="140"/>
    </location>
</feature>
<evidence type="ECO:0000313" key="2">
    <source>
        <dbReference type="EMBL" id="CAD2204832.1"/>
    </source>
</evidence>